<feature type="non-terminal residue" evidence="1">
    <location>
        <position position="57"/>
    </location>
</feature>
<proteinExistence type="predicted"/>
<reference evidence="1 2" key="1">
    <citation type="submission" date="2024-04" db="EMBL/GenBank/DDBJ databases">
        <authorList>
            <person name="Rising A."/>
            <person name="Reimegard J."/>
            <person name="Sonavane S."/>
            <person name="Akerstrom W."/>
            <person name="Nylinder S."/>
            <person name="Hedman E."/>
            <person name="Kallberg Y."/>
        </authorList>
    </citation>
    <scope>NUCLEOTIDE SEQUENCE [LARGE SCALE GENOMIC DNA]</scope>
</reference>
<accession>A0AAV1ZUC5</accession>
<dbReference type="Proteomes" id="UP001497382">
    <property type="component" value="Unassembled WGS sequence"/>
</dbReference>
<sequence length="57" mass="6753">MTCTFTAILLGSRDYELTPLPSRFAKITFIYCIAYIKKIHEKKFKLRFSCWIGKSSW</sequence>
<gene>
    <name evidence="1" type="ORF">LARSCL_LOCUS8070</name>
</gene>
<organism evidence="1 2">
    <name type="scientific">Larinioides sclopetarius</name>
    <dbReference type="NCBI Taxonomy" id="280406"/>
    <lineage>
        <taxon>Eukaryota</taxon>
        <taxon>Metazoa</taxon>
        <taxon>Ecdysozoa</taxon>
        <taxon>Arthropoda</taxon>
        <taxon>Chelicerata</taxon>
        <taxon>Arachnida</taxon>
        <taxon>Araneae</taxon>
        <taxon>Araneomorphae</taxon>
        <taxon>Entelegynae</taxon>
        <taxon>Araneoidea</taxon>
        <taxon>Araneidae</taxon>
        <taxon>Larinioides</taxon>
    </lineage>
</organism>
<evidence type="ECO:0000313" key="1">
    <source>
        <dbReference type="EMBL" id="CAL1275440.1"/>
    </source>
</evidence>
<dbReference type="AlphaFoldDB" id="A0AAV1ZUC5"/>
<name>A0AAV1ZUC5_9ARAC</name>
<evidence type="ECO:0000313" key="2">
    <source>
        <dbReference type="Proteomes" id="UP001497382"/>
    </source>
</evidence>
<dbReference type="EMBL" id="CAXIEN010000084">
    <property type="protein sequence ID" value="CAL1275440.1"/>
    <property type="molecule type" value="Genomic_DNA"/>
</dbReference>
<keyword evidence="2" id="KW-1185">Reference proteome</keyword>
<protein>
    <submittedName>
        <fullName evidence="1">Uncharacterized protein</fullName>
    </submittedName>
</protein>
<comment type="caution">
    <text evidence="1">The sequence shown here is derived from an EMBL/GenBank/DDBJ whole genome shotgun (WGS) entry which is preliminary data.</text>
</comment>